<name>A0ACB9QMP2_9MYRT</name>
<evidence type="ECO:0000313" key="2">
    <source>
        <dbReference type="Proteomes" id="UP001057402"/>
    </source>
</evidence>
<protein>
    <submittedName>
        <fullName evidence="1">Uncharacterized protein</fullName>
    </submittedName>
</protein>
<sequence>MPLVRVEVRNEFGLGRRELYVEGANREDPKAAMDGVAVAGLTGILRQLGDLSEFAAEVFHGLQEQITMTSSRSHKLIARAQRLEDALPSLEKLVLSQTSHIHFAYTAGSEWHTRSQSAQHHFIDNDLPRFIMDFYEECRDPPRLHLLDKFDPGGAGSCLRRYSDPTFFRKVSTSTDETNSLRVRGEKKARKIKKKRPLSKNAVFAHGASRFNQSSRLQFSSPIMSGLSSPTPSVSDSTFKSDAGHGLNSSGMRTRSGYIECIINNRNEMQPEEQESSRSSSSRLMLQDVTVNSVSTHEGSPAVGGYFMQKEPQEGSTSVQSSITWDEKAEIVVDAEEYKHELNEATTEVGEEYKHELNEAATQAEVEYEHGLNEAATRAPEEYKHGLNDATTKAPEEYKHELIEATTKAPEEYKHELIEATTKAPEECKHELNEATTEAEVPTSSGVSFGQAISEKMDEAHILQHDNDNTKAVFPVNSAEDADSGPDNYEDALNAIDTESEGELEYQTKLEVMQHFTGVDAEEVGVANDELMPQNLDCSPSNIKNDSSYVNPPVKVAFLHSSEHASSDSGNEGVIHQDLGGLPNSESSPLDLASQSVDSGNIENLGSVGCLLGSGSPPRQNLPGNLVEHHLVKHQESPSKIPGVQFWTNGGLLGLQPSKPPIFAASNTPGSGSGVGDTNAGISNENLDKKSGTPAKIAECIEKELSEPFIVDGGPAYNDEISTVPSTSSAGVISETLSRNWRNYLSREESTSTMVVVPGNLIPAAPTSNIAQNETHRGTEENFSSIFGLGQKLLTNSLSFRKKISPNGDEGSNTAVHSQSVLHNQGSRFPVGSTQTDSLSAFKDQFQNAVGVNQRPPSPPLEHMKISFRPMNGFGASSLRLKFPYGTDCQDSSRDMFASFQLVPESTIPFQDIGWNSDDGTFCRSSPYMSDDSASHLSASESDDWESNDSSKDKEHDQHGNVQRLSSAGSVPTTRGIEGVALHQRFGSMQSDNGEDTVASFSLREMSLGLPSFESMNSPTVQELDICACDPLQFAPLPPPFPLADWKTSNHDSNGSEIMQVLENDSRHAVSETSEPDMFRHPKEAPTWPGDNNQEISEATLKSNGHPKLSPHKESNLNANCLETNEGGDFLHQIRAKSFSLRPTVPRPTSTAPTTANFKVTAILQKANAIRQAVGSENGDDDDSWSDI</sequence>
<keyword evidence="2" id="KW-1185">Reference proteome</keyword>
<gene>
    <name evidence="1" type="ORF">MLD38_016725</name>
</gene>
<dbReference type="EMBL" id="CM042884">
    <property type="protein sequence ID" value="KAI4368131.1"/>
    <property type="molecule type" value="Genomic_DNA"/>
</dbReference>
<proteinExistence type="predicted"/>
<evidence type="ECO:0000313" key="1">
    <source>
        <dbReference type="EMBL" id="KAI4368131.1"/>
    </source>
</evidence>
<comment type="caution">
    <text evidence="1">The sequence shown here is derived from an EMBL/GenBank/DDBJ whole genome shotgun (WGS) entry which is preliminary data.</text>
</comment>
<organism evidence="1 2">
    <name type="scientific">Melastoma candidum</name>
    <dbReference type="NCBI Taxonomy" id="119954"/>
    <lineage>
        <taxon>Eukaryota</taxon>
        <taxon>Viridiplantae</taxon>
        <taxon>Streptophyta</taxon>
        <taxon>Embryophyta</taxon>
        <taxon>Tracheophyta</taxon>
        <taxon>Spermatophyta</taxon>
        <taxon>Magnoliopsida</taxon>
        <taxon>eudicotyledons</taxon>
        <taxon>Gunneridae</taxon>
        <taxon>Pentapetalae</taxon>
        <taxon>rosids</taxon>
        <taxon>malvids</taxon>
        <taxon>Myrtales</taxon>
        <taxon>Melastomataceae</taxon>
        <taxon>Melastomatoideae</taxon>
        <taxon>Melastomateae</taxon>
        <taxon>Melastoma</taxon>
    </lineage>
</organism>
<dbReference type="Proteomes" id="UP001057402">
    <property type="component" value="Chromosome 5"/>
</dbReference>
<accession>A0ACB9QMP2</accession>
<reference evidence="2" key="1">
    <citation type="journal article" date="2023" name="Front. Plant Sci.">
        <title>Chromosomal-level genome assembly of Melastoma candidum provides insights into trichome evolution.</title>
        <authorList>
            <person name="Zhong Y."/>
            <person name="Wu W."/>
            <person name="Sun C."/>
            <person name="Zou P."/>
            <person name="Liu Y."/>
            <person name="Dai S."/>
            <person name="Zhou R."/>
        </authorList>
    </citation>
    <scope>NUCLEOTIDE SEQUENCE [LARGE SCALE GENOMIC DNA]</scope>
</reference>